<feature type="domain" description="Calcineurin-like phosphoesterase" evidence="2">
    <location>
        <begin position="58"/>
        <end position="237"/>
    </location>
</feature>
<dbReference type="Gene3D" id="3.60.21.10">
    <property type="match status" value="1"/>
</dbReference>
<name>A0A2U1AEF9_9BACT</name>
<comment type="caution">
    <text evidence="3">The sequence shown here is derived from an EMBL/GenBank/DDBJ whole genome shotgun (WGS) entry which is preliminary data.</text>
</comment>
<proteinExistence type="predicted"/>
<dbReference type="Pfam" id="PF00149">
    <property type="entry name" value="Metallophos"/>
    <property type="match status" value="1"/>
</dbReference>
<protein>
    <submittedName>
        <fullName evidence="3">Calcineurin-like phosphoesterase family protein</fullName>
    </submittedName>
</protein>
<evidence type="ECO:0000256" key="1">
    <source>
        <dbReference type="SAM" id="Phobius"/>
    </source>
</evidence>
<dbReference type="PANTHER" id="PTHR43143:SF1">
    <property type="entry name" value="SERINE_THREONINE-PROTEIN PHOSPHATASE CPPED1"/>
    <property type="match status" value="1"/>
</dbReference>
<evidence type="ECO:0000313" key="4">
    <source>
        <dbReference type="Proteomes" id="UP000245959"/>
    </source>
</evidence>
<dbReference type="InterPro" id="IPR029052">
    <property type="entry name" value="Metallo-depent_PP-like"/>
</dbReference>
<dbReference type="PANTHER" id="PTHR43143">
    <property type="entry name" value="METALLOPHOSPHOESTERASE, CALCINEURIN SUPERFAMILY"/>
    <property type="match status" value="1"/>
</dbReference>
<feature type="transmembrane region" description="Helical" evidence="1">
    <location>
        <begin position="307"/>
        <end position="330"/>
    </location>
</feature>
<dbReference type="GO" id="GO:0016787">
    <property type="term" value="F:hydrolase activity"/>
    <property type="evidence" value="ECO:0007669"/>
    <property type="project" value="InterPro"/>
</dbReference>
<sequence>MKTILLKSLFAFLVLILIASLALCAICYETMRRYDGRRTAGLLPPAGEFLYPEKRGVTFAVFGDFRMQLDPFRELMAKIRAARPDFMLNVGDMSAVLSTQHFNWMAEHMKREAGGIPVYATPGNHDRKKESPYDNGRHFYREVFGPSRYWFGYGNILFVSLDTADRELPEAQIEWLDSLLGQLRSRFDHLVIFTHVPPIDPRPVKEKRGLPAVQAARLEAVLKKHRVSAFFAGHQHQENIWNFAGAPLAVTPPSGQEGRGDEQDFGYLICEVTPEGAFKIRREYLDASAGTDALDFFFSSKINQSRWVFWSGIFGIIAVSLAAAGTILWLTRLKRG</sequence>
<keyword evidence="4" id="KW-1185">Reference proteome</keyword>
<evidence type="ECO:0000313" key="3">
    <source>
        <dbReference type="EMBL" id="PVY34781.1"/>
    </source>
</evidence>
<dbReference type="Proteomes" id="UP000245959">
    <property type="component" value="Unassembled WGS sequence"/>
</dbReference>
<dbReference type="EMBL" id="QEKH01000046">
    <property type="protein sequence ID" value="PVY34781.1"/>
    <property type="molecule type" value="Genomic_DNA"/>
</dbReference>
<dbReference type="SUPFAM" id="SSF56300">
    <property type="entry name" value="Metallo-dependent phosphatases"/>
    <property type="match status" value="1"/>
</dbReference>
<dbReference type="AlphaFoldDB" id="A0A2U1AEF9"/>
<reference evidence="3 4" key="1">
    <citation type="submission" date="2018-04" db="EMBL/GenBank/DDBJ databases">
        <title>Genomic Encyclopedia of Type Strains, Phase IV (KMG-IV): sequencing the most valuable type-strain genomes for metagenomic binning, comparative biology and taxonomic classification.</title>
        <authorList>
            <person name="Goeker M."/>
        </authorList>
    </citation>
    <scope>NUCLEOTIDE SEQUENCE [LARGE SCALE GENOMIC DNA]</scope>
    <source>
        <strain evidence="3 4">DSM 14823</strain>
    </source>
</reference>
<organism evidence="3 4">
    <name type="scientific">Victivallis vadensis</name>
    <dbReference type="NCBI Taxonomy" id="172901"/>
    <lineage>
        <taxon>Bacteria</taxon>
        <taxon>Pseudomonadati</taxon>
        <taxon>Lentisphaerota</taxon>
        <taxon>Lentisphaeria</taxon>
        <taxon>Victivallales</taxon>
        <taxon>Victivallaceae</taxon>
        <taxon>Victivallis</taxon>
    </lineage>
</organism>
<dbReference type="GeneID" id="78297079"/>
<gene>
    <name evidence="3" type="ORF">C8D82_1463</name>
</gene>
<dbReference type="OrthoDB" id="5464520at2"/>
<keyword evidence="1" id="KW-0472">Membrane</keyword>
<keyword evidence="1" id="KW-0812">Transmembrane</keyword>
<evidence type="ECO:0000259" key="2">
    <source>
        <dbReference type="Pfam" id="PF00149"/>
    </source>
</evidence>
<accession>A0A2U1AEF9</accession>
<dbReference type="InterPro" id="IPR051918">
    <property type="entry name" value="STPP_CPPED1"/>
</dbReference>
<keyword evidence="1" id="KW-1133">Transmembrane helix</keyword>
<dbReference type="InterPro" id="IPR004843">
    <property type="entry name" value="Calcineurin-like_PHP"/>
</dbReference>
<dbReference type="RefSeq" id="WP_116885816.1">
    <property type="nucleotide sequence ID" value="NZ_CABMMC010000041.1"/>
</dbReference>